<organism evidence="1 2">
    <name type="scientific">Yarrowia lipolytica</name>
    <name type="common">Candida lipolytica</name>
    <dbReference type="NCBI Taxonomy" id="4952"/>
    <lineage>
        <taxon>Eukaryota</taxon>
        <taxon>Fungi</taxon>
        <taxon>Dikarya</taxon>
        <taxon>Ascomycota</taxon>
        <taxon>Saccharomycotina</taxon>
        <taxon>Dipodascomycetes</taxon>
        <taxon>Dipodascales</taxon>
        <taxon>Dipodascales incertae sedis</taxon>
        <taxon>Yarrowia</taxon>
    </lineage>
</organism>
<gene>
    <name evidence="1" type="ORF">YALI1_D22538g</name>
</gene>
<reference evidence="1 2" key="1">
    <citation type="journal article" date="2016" name="PLoS ONE">
        <title>Sequence Assembly of Yarrowia lipolytica Strain W29/CLIB89 Shows Transposable Element Diversity.</title>
        <authorList>
            <person name="Magnan C."/>
            <person name="Yu J."/>
            <person name="Chang I."/>
            <person name="Jahn E."/>
            <person name="Kanomata Y."/>
            <person name="Wu J."/>
            <person name="Zeller M."/>
            <person name="Oakes M."/>
            <person name="Baldi P."/>
            <person name="Sandmeyer S."/>
        </authorList>
    </citation>
    <scope>NUCLEOTIDE SEQUENCE [LARGE SCALE GENOMIC DNA]</scope>
    <source>
        <strain evidence="2">CLIB89(W29)</strain>
    </source>
</reference>
<dbReference type="GeneID" id="94583374"/>
<evidence type="ECO:0000313" key="2">
    <source>
        <dbReference type="Proteomes" id="UP000182444"/>
    </source>
</evidence>
<accession>A0A1D8NF29</accession>
<sequence length="224" mass="25537">MCPISVHQPSGLFPALAPLLLPNMDVFIKDIYYFSRETTAELRLLQAEVREPTHLRMVWQRLHPPAKLAREKPFSADSVACLLPKSKLVARVFPWFNSILTPISYAWFMLRSTVWKSPVENECYSLDLRGEIHVAKWGSEDLISRRGVLNIYRPTYLAISTLFSTISTTPTAVSSTSPYCTLSFTFFSLHDVHLYATPQTLFATVESQLGWKKLLLAKKISRNN</sequence>
<dbReference type="AlphaFoldDB" id="A0A1D8NF29"/>
<evidence type="ECO:0000313" key="1">
    <source>
        <dbReference type="EMBL" id="AOW04240.1"/>
    </source>
</evidence>
<dbReference type="RefSeq" id="XP_068138862.1">
    <property type="nucleotide sequence ID" value="XM_068282761.1"/>
</dbReference>
<protein>
    <submittedName>
        <fullName evidence="1">Uncharacterized protein</fullName>
    </submittedName>
</protein>
<name>A0A1D8NF29_YARLL</name>
<dbReference type="VEuPathDB" id="FungiDB:YALI1_D22538g"/>
<dbReference type="Proteomes" id="UP000182444">
    <property type="component" value="Chromosome 1D"/>
</dbReference>
<dbReference type="EMBL" id="CP017556">
    <property type="protein sequence ID" value="AOW04240.1"/>
    <property type="molecule type" value="Genomic_DNA"/>
</dbReference>
<proteinExistence type="predicted"/>